<evidence type="ECO:0000256" key="2">
    <source>
        <dbReference type="SAM" id="Phobius"/>
    </source>
</evidence>
<dbReference type="EMBL" id="PYSW02000023">
    <property type="protein sequence ID" value="KAG2382665.1"/>
    <property type="molecule type" value="Genomic_DNA"/>
</dbReference>
<organism evidence="3 4">
    <name type="scientific">Naegleria lovaniensis</name>
    <name type="common">Amoeba</name>
    <dbReference type="NCBI Taxonomy" id="51637"/>
    <lineage>
        <taxon>Eukaryota</taxon>
        <taxon>Discoba</taxon>
        <taxon>Heterolobosea</taxon>
        <taxon>Tetramitia</taxon>
        <taxon>Eutetramitia</taxon>
        <taxon>Vahlkampfiidae</taxon>
        <taxon>Naegleria</taxon>
    </lineage>
</organism>
<feature type="region of interest" description="Disordered" evidence="1">
    <location>
        <begin position="535"/>
        <end position="558"/>
    </location>
</feature>
<feature type="transmembrane region" description="Helical" evidence="2">
    <location>
        <begin position="276"/>
        <end position="298"/>
    </location>
</feature>
<accession>A0AA88GRB8</accession>
<proteinExistence type="predicted"/>
<name>A0AA88GRB8_NAELO</name>
<keyword evidence="2" id="KW-0812">Transmembrane</keyword>
<dbReference type="RefSeq" id="XP_044548344.1">
    <property type="nucleotide sequence ID" value="XM_044694974.1"/>
</dbReference>
<keyword evidence="2" id="KW-1133">Transmembrane helix</keyword>
<protein>
    <submittedName>
        <fullName evidence="3">Uncharacterized protein</fullName>
    </submittedName>
</protein>
<evidence type="ECO:0000313" key="3">
    <source>
        <dbReference type="EMBL" id="KAG2382665.1"/>
    </source>
</evidence>
<feature type="transmembrane region" description="Helical" evidence="2">
    <location>
        <begin position="480"/>
        <end position="501"/>
    </location>
</feature>
<feature type="compositionally biased region" description="Low complexity" evidence="1">
    <location>
        <begin position="535"/>
        <end position="549"/>
    </location>
</feature>
<sequence length="558" mass="63341">MKKQSLLLLRWLFAMVVMMKVVFDFTSSSRLVRAMKAQREGSMEIQTIFYSHRFNTCWNVSEYMTRATSFLREMGNERWIPDEFGCSNISLWTKYGVQPVIARSGQEIVWYYSFVIFENIGQSYDVCKKVRKWEEALKLSCDSLFCDMNSNVSIDLATYIERETQYSTTIYDWINYCQYCTNERTLRSYKHISFKASNLKTCTPKDEKVSEMLNQYPSSITYCGNYQFGIPFIINSTAVEPNALYGNYSYICYCIDGNYFALKCDNNLSNFAARQAIGAITCTLHGLSLLLAFFSTFIPKIRTCIKQKKIMNSVTITSVVLSEFVLTTASIFEISYSTSVPSTVIINTGIAMVFASLFTWVLRWVALVLFIKTKSNKVAAVLYCLLAILFILVGIALPITMTLFGDLQSIIRFFSIYSTAMSGSTGFLFAISSAWIYWAMKQVSDVDIFNSSFLKYVGLFTVSSALFSLCYMTISSTPGAFFNGLLSGVVSIVVHSSLVAISNGLTYSEFEKEDFNDCWNCLRVIKVKRGNRQQTTTSSITDTNSSYYSRLMPSEDAN</sequence>
<comment type="caution">
    <text evidence="3">The sequence shown here is derived from an EMBL/GenBank/DDBJ whole genome shotgun (WGS) entry which is preliminary data.</text>
</comment>
<dbReference type="AlphaFoldDB" id="A0AA88GRB8"/>
<dbReference type="Proteomes" id="UP000816034">
    <property type="component" value="Unassembled WGS sequence"/>
</dbReference>
<feature type="transmembrane region" description="Helical" evidence="2">
    <location>
        <begin position="452"/>
        <end position="474"/>
    </location>
</feature>
<feature type="transmembrane region" description="Helical" evidence="2">
    <location>
        <begin position="416"/>
        <end position="440"/>
    </location>
</feature>
<evidence type="ECO:0000256" key="1">
    <source>
        <dbReference type="SAM" id="MobiDB-lite"/>
    </source>
</evidence>
<dbReference type="GeneID" id="68097700"/>
<evidence type="ECO:0000313" key="4">
    <source>
        <dbReference type="Proteomes" id="UP000816034"/>
    </source>
</evidence>
<feature type="transmembrane region" description="Helical" evidence="2">
    <location>
        <begin position="344"/>
        <end position="371"/>
    </location>
</feature>
<keyword evidence="4" id="KW-1185">Reference proteome</keyword>
<reference evidence="3 4" key="1">
    <citation type="journal article" date="2018" name="BMC Genomics">
        <title>The genome of Naegleria lovaniensis, the basis for a comparative approach to unravel pathogenicity factors of the human pathogenic amoeba N. fowleri.</title>
        <authorList>
            <person name="Liechti N."/>
            <person name="Schurch N."/>
            <person name="Bruggmann R."/>
            <person name="Wittwer M."/>
        </authorList>
    </citation>
    <scope>NUCLEOTIDE SEQUENCE [LARGE SCALE GENOMIC DNA]</scope>
    <source>
        <strain evidence="3 4">ATCC 30569</strain>
    </source>
</reference>
<gene>
    <name evidence="3" type="ORF">C9374_005245</name>
</gene>
<feature type="transmembrane region" description="Helical" evidence="2">
    <location>
        <begin position="378"/>
        <end position="404"/>
    </location>
</feature>
<feature type="transmembrane region" description="Helical" evidence="2">
    <location>
        <begin position="310"/>
        <end position="332"/>
    </location>
</feature>
<keyword evidence="2" id="KW-0472">Membrane</keyword>